<gene>
    <name evidence="3" type="ORF">M8523_06045</name>
</gene>
<evidence type="ECO:0000256" key="1">
    <source>
        <dbReference type="ARBA" id="ARBA00023002"/>
    </source>
</evidence>
<dbReference type="Proteomes" id="UP001165667">
    <property type="component" value="Unassembled WGS sequence"/>
</dbReference>
<dbReference type="GO" id="GO:0005737">
    <property type="term" value="C:cytoplasm"/>
    <property type="evidence" value="ECO:0007669"/>
    <property type="project" value="TreeGrafter"/>
</dbReference>
<keyword evidence="1" id="KW-0560">Oxidoreductase</keyword>
<dbReference type="PANTHER" id="PTHR13847">
    <property type="entry name" value="SARCOSINE DEHYDROGENASE-RELATED"/>
    <property type="match status" value="1"/>
</dbReference>
<dbReference type="Pfam" id="PF01266">
    <property type="entry name" value="DAO"/>
    <property type="match status" value="1"/>
</dbReference>
<evidence type="ECO:0000313" key="4">
    <source>
        <dbReference type="Proteomes" id="UP001165667"/>
    </source>
</evidence>
<feature type="domain" description="FAD dependent oxidoreductase" evidence="2">
    <location>
        <begin position="30"/>
        <end position="379"/>
    </location>
</feature>
<dbReference type="SUPFAM" id="SSF51905">
    <property type="entry name" value="FAD/NAD(P)-binding domain"/>
    <property type="match status" value="1"/>
</dbReference>
<name>A0AA42CLR5_9HYPH</name>
<dbReference type="Gene3D" id="3.50.50.60">
    <property type="entry name" value="FAD/NAD(P)-binding domain"/>
    <property type="match status" value="1"/>
</dbReference>
<sequence length="427" mass="46700">MTGYVDSYYARTLNEFRRYPALDGDLDVETVVIGGGLAGTATALDLAERGHRVALVEARRIGWGASGRNGGFASSGMWGGYKALAARVGLDEARRFLRVAQGGLALVRQRIADYAIACGPLQEGSLECNIVGANEDLIAHRDYMAEVFDVPSEYWPKDRLRAALATTRYTDALFTPDTMALHPLNFAAGMGRACAERGVSVFEETPVLGFTSARGRKSVRTTGGRILADRIVIAGGGYVRGLNRTVSGGTIPIASFVMTTEPLGAHLRDAIRVPYAISDNLVALNYYRPLADTRLLWGGRVQVWEPRPARIAELLRRDMVRFYPALRDAKVEVAWGGMMPYTRHRLPVIGQIAPDVWYTTGFGGLGLTLTTAVGRLISQAIVERDDTWRMFERLGLPYAGGRLGKVPAQIYYWGHQVRAALGRPAVH</sequence>
<proteinExistence type="predicted"/>
<dbReference type="GO" id="GO:0016491">
    <property type="term" value="F:oxidoreductase activity"/>
    <property type="evidence" value="ECO:0007669"/>
    <property type="project" value="UniProtKB-KW"/>
</dbReference>
<dbReference type="EMBL" id="JAMOIM010000003">
    <property type="protein sequence ID" value="MCW6507580.1"/>
    <property type="molecule type" value="Genomic_DNA"/>
</dbReference>
<evidence type="ECO:0000313" key="3">
    <source>
        <dbReference type="EMBL" id="MCW6507580.1"/>
    </source>
</evidence>
<accession>A0AA42CLR5</accession>
<dbReference type="PANTHER" id="PTHR13847:SF281">
    <property type="entry name" value="FAD DEPENDENT OXIDOREDUCTASE DOMAIN-CONTAINING PROTEIN"/>
    <property type="match status" value="1"/>
</dbReference>
<keyword evidence="4" id="KW-1185">Reference proteome</keyword>
<dbReference type="AlphaFoldDB" id="A0AA42CLR5"/>
<dbReference type="RefSeq" id="WP_282583948.1">
    <property type="nucleotide sequence ID" value="NZ_JAMOIM010000003.1"/>
</dbReference>
<protein>
    <submittedName>
        <fullName evidence="3">FAD-binding oxidoreductase</fullName>
    </submittedName>
</protein>
<comment type="caution">
    <text evidence="3">The sequence shown here is derived from an EMBL/GenBank/DDBJ whole genome shotgun (WGS) entry which is preliminary data.</text>
</comment>
<reference evidence="3" key="1">
    <citation type="submission" date="2022-05" db="EMBL/GenBank/DDBJ databases">
        <authorList>
            <person name="Pankratov T."/>
        </authorList>
    </citation>
    <scope>NUCLEOTIDE SEQUENCE</scope>
    <source>
        <strain evidence="3">BP6-180914</strain>
    </source>
</reference>
<evidence type="ECO:0000259" key="2">
    <source>
        <dbReference type="Pfam" id="PF01266"/>
    </source>
</evidence>
<organism evidence="3 4">
    <name type="scientific">Lichenifustis flavocetrariae</name>
    <dbReference type="NCBI Taxonomy" id="2949735"/>
    <lineage>
        <taxon>Bacteria</taxon>
        <taxon>Pseudomonadati</taxon>
        <taxon>Pseudomonadota</taxon>
        <taxon>Alphaproteobacteria</taxon>
        <taxon>Hyphomicrobiales</taxon>
        <taxon>Lichenihabitantaceae</taxon>
        <taxon>Lichenifustis</taxon>
    </lineage>
</organism>
<dbReference type="Gene3D" id="3.30.9.10">
    <property type="entry name" value="D-Amino Acid Oxidase, subunit A, domain 2"/>
    <property type="match status" value="1"/>
</dbReference>
<dbReference type="InterPro" id="IPR006076">
    <property type="entry name" value="FAD-dep_OxRdtase"/>
</dbReference>
<dbReference type="InterPro" id="IPR036188">
    <property type="entry name" value="FAD/NAD-bd_sf"/>
</dbReference>